<name>A0AAP2E0Z7_9BACT</name>
<dbReference type="GO" id="GO:0001731">
    <property type="term" value="P:formation of translation preinitiation complex"/>
    <property type="evidence" value="ECO:0007669"/>
    <property type="project" value="TreeGrafter"/>
</dbReference>
<dbReference type="InterPro" id="IPR050318">
    <property type="entry name" value="DENR/SUI1_TIF"/>
</dbReference>
<keyword evidence="5" id="KW-0396">Initiation factor</keyword>
<comment type="similarity">
    <text evidence="1">Belongs to the SUI1 family.</text>
</comment>
<dbReference type="RefSeq" id="WP_254085627.1">
    <property type="nucleotide sequence ID" value="NZ_JAHESE010000019.1"/>
</dbReference>
<evidence type="ECO:0000256" key="3">
    <source>
        <dbReference type="ARBA" id="ARBA00022917"/>
    </source>
</evidence>
<sequence length="116" mass="12837">MSKKNNDWKKRDGVVYSTSSDFEFSYQQNDEAQTLPPPQQSLRVQLDKSGRAGKQVTLVTGFIGMTADLETLTKLIKSKCGVGGSQKDGEVLIQGDVRDKVVQILQKEGYKAKRIG</sequence>
<evidence type="ECO:0000259" key="4">
    <source>
        <dbReference type="PROSITE" id="PS50296"/>
    </source>
</evidence>
<dbReference type="GO" id="GO:0003729">
    <property type="term" value="F:mRNA binding"/>
    <property type="evidence" value="ECO:0007669"/>
    <property type="project" value="TreeGrafter"/>
</dbReference>
<comment type="caution">
    <text evidence="5">The sequence shown here is derived from an EMBL/GenBank/DDBJ whole genome shotgun (WGS) entry which is preliminary data.</text>
</comment>
<dbReference type="InterPro" id="IPR005872">
    <property type="entry name" value="SUI1_arc_bac"/>
</dbReference>
<reference evidence="5 6" key="1">
    <citation type="submission" date="2021-05" db="EMBL/GenBank/DDBJ databases">
        <title>A Polyphasic approach of four new species of the genus Ohtaekwangia: Ohtaekwangia histidinii sp. nov., Ohtaekwangia cretensis sp. nov., Ohtaekwangia indiensis sp. nov., Ohtaekwangia reichenbachii sp. nov. from diverse environment.</title>
        <authorList>
            <person name="Octaviana S."/>
        </authorList>
    </citation>
    <scope>NUCLEOTIDE SEQUENCE [LARGE SCALE GENOMIC DNA]</scope>
    <source>
        <strain evidence="5 6">PWU5</strain>
    </source>
</reference>
<dbReference type="AlphaFoldDB" id="A0AAP2E0Z7"/>
<evidence type="ECO:0000313" key="6">
    <source>
        <dbReference type="Proteomes" id="UP001319080"/>
    </source>
</evidence>
<protein>
    <submittedName>
        <fullName evidence="5">Translation initiation factor</fullName>
    </submittedName>
</protein>
<keyword evidence="2" id="KW-0810">Translation regulation</keyword>
<accession>A0AAP2E0Z7</accession>
<gene>
    <name evidence="5" type="ORF">KK062_17520</name>
</gene>
<dbReference type="GO" id="GO:0003743">
    <property type="term" value="F:translation initiation factor activity"/>
    <property type="evidence" value="ECO:0007669"/>
    <property type="project" value="UniProtKB-KW"/>
</dbReference>
<dbReference type="Proteomes" id="UP001319080">
    <property type="component" value="Unassembled WGS sequence"/>
</dbReference>
<dbReference type="PROSITE" id="PS50296">
    <property type="entry name" value="SUI1"/>
    <property type="match status" value="1"/>
</dbReference>
<dbReference type="GO" id="GO:0002188">
    <property type="term" value="P:translation reinitiation"/>
    <property type="evidence" value="ECO:0007669"/>
    <property type="project" value="TreeGrafter"/>
</dbReference>
<dbReference type="Gene3D" id="3.30.780.10">
    <property type="entry name" value="SUI1-like domain"/>
    <property type="match status" value="1"/>
</dbReference>
<dbReference type="Pfam" id="PF01253">
    <property type="entry name" value="SUI1"/>
    <property type="match status" value="1"/>
</dbReference>
<dbReference type="EMBL" id="JAHESE010000019">
    <property type="protein sequence ID" value="MBT1710049.1"/>
    <property type="molecule type" value="Genomic_DNA"/>
</dbReference>
<keyword evidence="3" id="KW-0648">Protein biosynthesis</keyword>
<dbReference type="SUPFAM" id="SSF55159">
    <property type="entry name" value="eIF1-like"/>
    <property type="match status" value="1"/>
</dbReference>
<keyword evidence="6" id="KW-1185">Reference proteome</keyword>
<feature type="domain" description="SUI1" evidence="4">
    <location>
        <begin position="51"/>
        <end position="109"/>
    </location>
</feature>
<dbReference type="PANTHER" id="PTHR12789:SF0">
    <property type="entry name" value="DENSITY-REGULATED PROTEIN"/>
    <property type="match status" value="1"/>
</dbReference>
<dbReference type="PANTHER" id="PTHR12789">
    <property type="entry name" value="DENSITY-REGULATED PROTEIN HOMOLOG"/>
    <property type="match status" value="1"/>
</dbReference>
<organism evidence="5 6">
    <name type="scientific">Dawidia cretensis</name>
    <dbReference type="NCBI Taxonomy" id="2782350"/>
    <lineage>
        <taxon>Bacteria</taxon>
        <taxon>Pseudomonadati</taxon>
        <taxon>Bacteroidota</taxon>
        <taxon>Cytophagia</taxon>
        <taxon>Cytophagales</taxon>
        <taxon>Chryseotaleaceae</taxon>
        <taxon>Dawidia</taxon>
    </lineage>
</organism>
<evidence type="ECO:0000313" key="5">
    <source>
        <dbReference type="EMBL" id="MBT1710049.1"/>
    </source>
</evidence>
<proteinExistence type="inferred from homology"/>
<dbReference type="InterPro" id="IPR001950">
    <property type="entry name" value="SUI1"/>
</dbReference>
<dbReference type="GO" id="GO:0006417">
    <property type="term" value="P:regulation of translation"/>
    <property type="evidence" value="ECO:0007669"/>
    <property type="project" value="UniProtKB-KW"/>
</dbReference>
<dbReference type="PIRSF" id="PIRSF037511">
    <property type="entry name" value="Transl_init_SUI1_pro"/>
    <property type="match status" value="1"/>
</dbReference>
<dbReference type="CDD" id="cd11567">
    <property type="entry name" value="YciH_like"/>
    <property type="match status" value="1"/>
</dbReference>
<dbReference type="InterPro" id="IPR036877">
    <property type="entry name" value="SUI1_dom_sf"/>
</dbReference>
<evidence type="ECO:0000256" key="2">
    <source>
        <dbReference type="ARBA" id="ARBA00022845"/>
    </source>
</evidence>
<evidence type="ECO:0000256" key="1">
    <source>
        <dbReference type="ARBA" id="ARBA00005422"/>
    </source>
</evidence>